<sequence>MIAAVESLVTYKEAMEETNNLIRHRLSPLIMAYQPREVLSMFECDVLRALNADRDIVTVPTDKERYTIALDRKYYLQKAKSLLEDRQFHVPWETSPLKKPTHEIILTLLALENSGAITSSD</sequence>
<proteinExistence type="predicted"/>
<gene>
    <name evidence="1" type="ORF">DILT_LOCUS2911</name>
</gene>
<dbReference type="EMBL" id="UYRU01042814">
    <property type="protein sequence ID" value="VDK78068.1"/>
    <property type="molecule type" value="Genomic_DNA"/>
</dbReference>
<keyword evidence="2" id="KW-1185">Reference proteome</keyword>
<dbReference type="OrthoDB" id="6248155at2759"/>
<reference evidence="1 2" key="1">
    <citation type="submission" date="2018-11" db="EMBL/GenBank/DDBJ databases">
        <authorList>
            <consortium name="Pathogen Informatics"/>
        </authorList>
    </citation>
    <scope>NUCLEOTIDE SEQUENCE [LARGE SCALE GENOMIC DNA]</scope>
</reference>
<evidence type="ECO:0000313" key="1">
    <source>
        <dbReference type="EMBL" id="VDK78068.1"/>
    </source>
</evidence>
<dbReference type="Proteomes" id="UP000281553">
    <property type="component" value="Unassembled WGS sequence"/>
</dbReference>
<dbReference type="AlphaFoldDB" id="A0A3P6UGA3"/>
<organism evidence="1 2">
    <name type="scientific">Dibothriocephalus latus</name>
    <name type="common">Fish tapeworm</name>
    <name type="synonym">Diphyllobothrium latum</name>
    <dbReference type="NCBI Taxonomy" id="60516"/>
    <lineage>
        <taxon>Eukaryota</taxon>
        <taxon>Metazoa</taxon>
        <taxon>Spiralia</taxon>
        <taxon>Lophotrochozoa</taxon>
        <taxon>Platyhelminthes</taxon>
        <taxon>Cestoda</taxon>
        <taxon>Eucestoda</taxon>
        <taxon>Diphyllobothriidea</taxon>
        <taxon>Diphyllobothriidae</taxon>
        <taxon>Dibothriocephalus</taxon>
    </lineage>
</organism>
<accession>A0A3P6UGA3</accession>
<name>A0A3P6UGA3_DIBLA</name>
<protein>
    <submittedName>
        <fullName evidence="1">Uncharacterized protein</fullName>
    </submittedName>
</protein>
<evidence type="ECO:0000313" key="2">
    <source>
        <dbReference type="Proteomes" id="UP000281553"/>
    </source>
</evidence>